<keyword evidence="2" id="KW-1185">Reference proteome</keyword>
<organism evidence="1 2">
    <name type="scientific">Dactylonectria estremocensis</name>
    <dbReference type="NCBI Taxonomy" id="1079267"/>
    <lineage>
        <taxon>Eukaryota</taxon>
        <taxon>Fungi</taxon>
        <taxon>Dikarya</taxon>
        <taxon>Ascomycota</taxon>
        <taxon>Pezizomycotina</taxon>
        <taxon>Sordariomycetes</taxon>
        <taxon>Hypocreomycetidae</taxon>
        <taxon>Hypocreales</taxon>
        <taxon>Nectriaceae</taxon>
        <taxon>Dactylonectria</taxon>
    </lineage>
</organism>
<comment type="caution">
    <text evidence="1">The sequence shown here is derived from an EMBL/GenBank/DDBJ whole genome shotgun (WGS) entry which is preliminary data.</text>
</comment>
<gene>
    <name evidence="1" type="ORF">B0J13DRAFT_524265</name>
</gene>
<evidence type="ECO:0000313" key="2">
    <source>
        <dbReference type="Proteomes" id="UP000717696"/>
    </source>
</evidence>
<protein>
    <submittedName>
        <fullName evidence="1">Uncharacterized protein</fullName>
    </submittedName>
</protein>
<reference evidence="1" key="1">
    <citation type="journal article" date="2021" name="Nat. Commun.">
        <title>Genetic determinants of endophytism in the Arabidopsis root mycobiome.</title>
        <authorList>
            <person name="Mesny F."/>
            <person name="Miyauchi S."/>
            <person name="Thiergart T."/>
            <person name="Pickel B."/>
            <person name="Atanasova L."/>
            <person name="Karlsson M."/>
            <person name="Huettel B."/>
            <person name="Barry K.W."/>
            <person name="Haridas S."/>
            <person name="Chen C."/>
            <person name="Bauer D."/>
            <person name="Andreopoulos W."/>
            <person name="Pangilinan J."/>
            <person name="LaButti K."/>
            <person name="Riley R."/>
            <person name="Lipzen A."/>
            <person name="Clum A."/>
            <person name="Drula E."/>
            <person name="Henrissat B."/>
            <person name="Kohler A."/>
            <person name="Grigoriev I.V."/>
            <person name="Martin F.M."/>
            <person name="Hacquard S."/>
        </authorList>
    </citation>
    <scope>NUCLEOTIDE SEQUENCE</scope>
    <source>
        <strain evidence="1">MPI-CAGE-AT-0021</strain>
    </source>
</reference>
<dbReference type="AlphaFoldDB" id="A0A9P9F035"/>
<dbReference type="EMBL" id="JAGMUU010000007">
    <property type="protein sequence ID" value="KAH7149641.1"/>
    <property type="molecule type" value="Genomic_DNA"/>
</dbReference>
<name>A0A9P9F035_9HYPO</name>
<dbReference type="Proteomes" id="UP000717696">
    <property type="component" value="Unassembled WGS sequence"/>
</dbReference>
<evidence type="ECO:0000313" key="1">
    <source>
        <dbReference type="EMBL" id="KAH7149641.1"/>
    </source>
</evidence>
<proteinExistence type="predicted"/>
<sequence>MNLLQADGSWMVLHQGRHKGAQTPPLESLQHPQACAGICGPRDAWASRAREASNGRSMIPNRLVNERMSLPSCSRWFGTNLGKDGYGLLSRIAGLRKATTSWVPQVTVTVTVAMTTFSKPSPHGLEALDVPVGNSGSVRAWDGLARNVKWFTITESPAWNTGAALPRVRSRCSGHGWTRCSSIHHGPPGIGWCFKGHWGHWAMGLVLGQQHPLWMNPGGATLADAGCWTRVTTELVTGDDTSTGEKGD</sequence>
<accession>A0A9P9F035</accession>